<dbReference type="Gene3D" id="1.20.1250.20">
    <property type="entry name" value="MFS general substrate transporter like domains"/>
    <property type="match status" value="1"/>
</dbReference>
<dbReference type="Proteomes" id="UP000292307">
    <property type="component" value="Chromosome"/>
</dbReference>
<sequence>MMRQAAGTALPRHPVEGTVAVAGVPMPAGAGTKSSKAGAGSKNSAAGASIKSSAAGEGVRSSAVGAGVKSSAVGAAALAGMLGWLLLGDLGIAMRDRAALPSALELLRVAGASDTATSLLLSTVPALLSMFIVPIVGWRSDRHRGRLGRRRPFLLVAAPAGCLALLGLAFSPALGAAFDAALGDWSPGARFCRLAAFGLFWTLFDCAALCALSLFTGLVNDVVPFGWLGRFYALFRIVGLGAGIAFHTWVFALTDHHLSAILACTGLVFGGCLVAMCVAVREPPAPAVAVDVADVADAADGAGSAGSPEPAARGPGLPRGFMTPPILWAVAMFVCAAITFNPFNTFYQFFAHASAVPKATLGMLTAVGYAVSIGSAFAIGWLVDRCGAMRISALVMTLYCALASLGALVVDDAASFQAIYLCHVIVSGAWWTAAASMPMALFPRERFVQFNASKDFVVVSASILLGIVQGPLLDLSGHDYRLTLGCGAVFSALCLVCLARLRALHPPGTRNT</sequence>
<feature type="transmembrane region" description="Helical" evidence="1">
    <location>
        <begin position="194"/>
        <end position="219"/>
    </location>
</feature>
<feature type="transmembrane region" description="Helical" evidence="1">
    <location>
        <begin position="231"/>
        <end position="252"/>
    </location>
</feature>
<dbReference type="PANTHER" id="PTHR23528:SF1">
    <property type="entry name" value="MAJOR FACILITATOR SUPERFAMILY (MFS) PROFILE DOMAIN-CONTAINING PROTEIN"/>
    <property type="match status" value="1"/>
</dbReference>
<evidence type="ECO:0000313" key="3">
    <source>
        <dbReference type="Proteomes" id="UP000292307"/>
    </source>
</evidence>
<feature type="transmembrane region" description="Helical" evidence="1">
    <location>
        <begin position="482"/>
        <end position="501"/>
    </location>
</feature>
<gene>
    <name evidence="2" type="ORF">EYF70_08630</name>
</gene>
<feature type="transmembrane region" description="Helical" evidence="1">
    <location>
        <begin position="326"/>
        <end position="343"/>
    </location>
</feature>
<keyword evidence="1" id="KW-1133">Transmembrane helix</keyword>
<feature type="transmembrane region" description="Helical" evidence="1">
    <location>
        <begin position="72"/>
        <end position="95"/>
    </location>
</feature>
<feature type="transmembrane region" description="Helical" evidence="1">
    <location>
        <begin position="456"/>
        <end position="476"/>
    </location>
</feature>
<feature type="transmembrane region" description="Helical" evidence="1">
    <location>
        <begin position="391"/>
        <end position="410"/>
    </location>
</feature>
<dbReference type="PANTHER" id="PTHR23528">
    <property type="match status" value="1"/>
</dbReference>
<organism evidence="2 3">
    <name type="scientific">Pseudoduganella albidiflava</name>
    <dbReference type="NCBI Taxonomy" id="321983"/>
    <lineage>
        <taxon>Bacteria</taxon>
        <taxon>Pseudomonadati</taxon>
        <taxon>Pseudomonadota</taxon>
        <taxon>Betaproteobacteria</taxon>
        <taxon>Burkholderiales</taxon>
        <taxon>Oxalobacteraceae</taxon>
        <taxon>Telluria group</taxon>
        <taxon>Pseudoduganella</taxon>
    </lineage>
</organism>
<accession>A0ABX5RQL7</accession>
<name>A0ABX5RQL7_9BURK</name>
<proteinExistence type="predicted"/>
<keyword evidence="1" id="KW-0812">Transmembrane</keyword>
<dbReference type="EMBL" id="CP036401">
    <property type="protein sequence ID" value="QBI00907.1"/>
    <property type="molecule type" value="Genomic_DNA"/>
</dbReference>
<feature type="transmembrane region" description="Helical" evidence="1">
    <location>
        <begin position="153"/>
        <end position="174"/>
    </location>
</feature>
<dbReference type="SUPFAM" id="SSF103473">
    <property type="entry name" value="MFS general substrate transporter"/>
    <property type="match status" value="1"/>
</dbReference>
<dbReference type="InterPro" id="IPR036259">
    <property type="entry name" value="MFS_trans_sf"/>
</dbReference>
<dbReference type="RefSeq" id="WP_131145035.1">
    <property type="nucleotide sequence ID" value="NZ_BMWV01000014.1"/>
</dbReference>
<evidence type="ECO:0000256" key="1">
    <source>
        <dbReference type="SAM" id="Phobius"/>
    </source>
</evidence>
<reference evidence="2 3" key="1">
    <citation type="submission" date="2019-02" db="EMBL/GenBank/DDBJ databases">
        <title>Draft Genome Sequences of Six Type Strains of the Genus Massilia.</title>
        <authorList>
            <person name="Miess H."/>
            <person name="Frediansyhah A."/>
            <person name="Gross H."/>
        </authorList>
    </citation>
    <scope>NUCLEOTIDE SEQUENCE [LARGE SCALE GENOMIC DNA]</scope>
    <source>
        <strain evidence="2 3">DSM 17472</strain>
    </source>
</reference>
<feature type="transmembrane region" description="Helical" evidence="1">
    <location>
        <begin position="258"/>
        <end position="280"/>
    </location>
</feature>
<feature type="transmembrane region" description="Helical" evidence="1">
    <location>
        <begin position="115"/>
        <end position="133"/>
    </location>
</feature>
<feature type="transmembrane region" description="Helical" evidence="1">
    <location>
        <begin position="416"/>
        <end position="435"/>
    </location>
</feature>
<evidence type="ECO:0000313" key="2">
    <source>
        <dbReference type="EMBL" id="QBI00907.1"/>
    </source>
</evidence>
<keyword evidence="1" id="KW-0472">Membrane</keyword>
<protein>
    <recommendedName>
        <fullName evidence="4">MFS transporter</fullName>
    </recommendedName>
</protein>
<keyword evidence="3" id="KW-1185">Reference proteome</keyword>
<evidence type="ECO:0008006" key="4">
    <source>
        <dbReference type="Google" id="ProtNLM"/>
    </source>
</evidence>
<dbReference type="Pfam" id="PF13347">
    <property type="entry name" value="MFS_2"/>
    <property type="match status" value="1"/>
</dbReference>
<feature type="transmembrane region" description="Helical" evidence="1">
    <location>
        <begin position="363"/>
        <end position="384"/>
    </location>
</feature>